<accession>A0A1H8VFU1</accession>
<gene>
    <name evidence="2" type="ORF">SAMN04488052_11242</name>
</gene>
<evidence type="ECO:0000256" key="1">
    <source>
        <dbReference type="SAM" id="MobiDB-lite"/>
    </source>
</evidence>
<protein>
    <submittedName>
        <fullName evidence="2">Uncharacterized protein</fullName>
    </submittedName>
</protein>
<dbReference type="EMBL" id="FOEG01000012">
    <property type="protein sequence ID" value="SEP14326.1"/>
    <property type="molecule type" value="Genomic_DNA"/>
</dbReference>
<reference evidence="2 3" key="1">
    <citation type="submission" date="2016-10" db="EMBL/GenBank/DDBJ databases">
        <authorList>
            <person name="de Groot N.N."/>
        </authorList>
    </citation>
    <scope>NUCLEOTIDE SEQUENCE [LARGE SCALE GENOMIC DNA]</scope>
    <source>
        <strain evidence="2 3">CGMCC 1.6291</strain>
    </source>
</reference>
<feature type="compositionally biased region" description="Basic and acidic residues" evidence="1">
    <location>
        <begin position="29"/>
        <end position="51"/>
    </location>
</feature>
<dbReference type="Proteomes" id="UP000199657">
    <property type="component" value="Unassembled WGS sequence"/>
</dbReference>
<proteinExistence type="predicted"/>
<evidence type="ECO:0000313" key="2">
    <source>
        <dbReference type="EMBL" id="SEP14326.1"/>
    </source>
</evidence>
<evidence type="ECO:0000313" key="3">
    <source>
        <dbReference type="Proteomes" id="UP000199657"/>
    </source>
</evidence>
<sequence length="90" mass="9938">MLDVYVYYPRGPNLSPPRQVGQVQQPVRYADDGVVPRDRTPGREAIEDRNRATRKSLSRGDVVDDDAPSDAPGEEGDGDRRGDGHIDTFA</sequence>
<feature type="compositionally biased region" description="Basic and acidic residues" evidence="1">
    <location>
        <begin position="78"/>
        <end position="90"/>
    </location>
</feature>
<feature type="compositionally biased region" description="Acidic residues" evidence="1">
    <location>
        <begin position="63"/>
        <end position="77"/>
    </location>
</feature>
<dbReference type="STRING" id="406100.SAMN04488052_11242"/>
<keyword evidence="3" id="KW-1185">Reference proteome</keyword>
<feature type="region of interest" description="Disordered" evidence="1">
    <location>
        <begin position="1"/>
        <end position="90"/>
    </location>
</feature>
<dbReference type="AlphaFoldDB" id="A0A1H8VFU1"/>
<organism evidence="2 3">
    <name type="scientific">Aquisalimonas asiatica</name>
    <dbReference type="NCBI Taxonomy" id="406100"/>
    <lineage>
        <taxon>Bacteria</taxon>
        <taxon>Pseudomonadati</taxon>
        <taxon>Pseudomonadota</taxon>
        <taxon>Gammaproteobacteria</taxon>
        <taxon>Chromatiales</taxon>
        <taxon>Ectothiorhodospiraceae</taxon>
        <taxon>Aquisalimonas</taxon>
    </lineage>
</organism>
<name>A0A1H8VFU1_9GAMM</name>
<feature type="compositionally biased region" description="Low complexity" evidence="1">
    <location>
        <begin position="16"/>
        <end position="28"/>
    </location>
</feature>